<evidence type="ECO:0000313" key="3">
    <source>
        <dbReference type="Proteomes" id="UP000294847"/>
    </source>
</evidence>
<name>A0A4P7MX26_PYROR</name>
<organism evidence="2 3">
    <name type="scientific">Pyricularia oryzae</name>
    <name type="common">Rice blast fungus</name>
    <name type="synonym">Magnaporthe oryzae</name>
    <dbReference type="NCBI Taxonomy" id="318829"/>
    <lineage>
        <taxon>Eukaryota</taxon>
        <taxon>Fungi</taxon>
        <taxon>Dikarya</taxon>
        <taxon>Ascomycota</taxon>
        <taxon>Pezizomycotina</taxon>
        <taxon>Sordariomycetes</taxon>
        <taxon>Sordariomycetidae</taxon>
        <taxon>Magnaporthales</taxon>
        <taxon>Pyriculariaceae</taxon>
        <taxon>Pyricularia</taxon>
    </lineage>
</organism>
<feature type="region of interest" description="Disordered" evidence="1">
    <location>
        <begin position="134"/>
        <end position="154"/>
    </location>
</feature>
<evidence type="ECO:0000256" key="1">
    <source>
        <dbReference type="SAM" id="MobiDB-lite"/>
    </source>
</evidence>
<proteinExistence type="predicted"/>
<accession>A0A4P7MX26</accession>
<reference evidence="2 3" key="1">
    <citation type="journal article" date="2019" name="Mol. Biol. Evol.">
        <title>Blast fungal genomes show frequent chromosomal changes, gene gains and losses, and effector gene turnover.</title>
        <authorList>
            <person name="Gomez Luciano L.B."/>
            <person name="Jason Tsai I."/>
            <person name="Chuma I."/>
            <person name="Tosa Y."/>
            <person name="Chen Y.H."/>
            <person name="Li J.Y."/>
            <person name="Li M.Y."/>
            <person name="Jade Lu M.Y."/>
            <person name="Nakayashiki H."/>
            <person name="Li W.H."/>
        </authorList>
    </citation>
    <scope>NUCLEOTIDE SEQUENCE [LARGE SCALE GENOMIC DNA]</scope>
    <source>
        <strain evidence="2">MZ5-1-6</strain>
    </source>
</reference>
<dbReference type="AlphaFoldDB" id="A0A4P7MX26"/>
<dbReference type="Proteomes" id="UP000294847">
    <property type="component" value="Chromosome 1"/>
</dbReference>
<feature type="region of interest" description="Disordered" evidence="1">
    <location>
        <begin position="1"/>
        <end position="26"/>
    </location>
</feature>
<gene>
    <name evidence="2" type="ORF">PoMZ_10293</name>
</gene>
<dbReference type="EMBL" id="CP034204">
    <property type="protein sequence ID" value="QBZ54589.1"/>
    <property type="molecule type" value="Genomic_DNA"/>
</dbReference>
<protein>
    <submittedName>
        <fullName evidence="2">Uncharacterized protein</fullName>
    </submittedName>
</protein>
<sequence length="154" mass="17332">MPPKRQPLRIRGPPSDDKPEDSSAVAPDLKAIQIQKRLDERVEKIRTDYLTKVDGVKKRAKGRITALSTKVNQARGKDLSRLVELLHQRQTTQSTIATKLMGLERELGSLRRYFEAGYNVVEKRAAELPDICITHPETGDEEPKGYRSKAAAMP</sequence>
<dbReference type="VEuPathDB" id="FungiDB:M_BR32_EuGene_00090751"/>
<evidence type="ECO:0000313" key="2">
    <source>
        <dbReference type="EMBL" id="QBZ54589.1"/>
    </source>
</evidence>